<evidence type="ECO:0000256" key="4">
    <source>
        <dbReference type="ARBA" id="ARBA00023136"/>
    </source>
</evidence>
<dbReference type="InterPro" id="IPR037185">
    <property type="entry name" value="EmrE-like"/>
</dbReference>
<dbReference type="Gene3D" id="1.10.3730.20">
    <property type="match status" value="1"/>
</dbReference>
<keyword evidence="6" id="KW-0813">Transport</keyword>
<proteinExistence type="predicted"/>
<feature type="transmembrane region" description="Helical" evidence="5">
    <location>
        <begin position="296"/>
        <end position="314"/>
    </location>
</feature>
<keyword evidence="4 5" id="KW-0472">Membrane</keyword>
<comment type="subcellular location">
    <subcellularLocation>
        <location evidence="1">Membrane</location>
        <topology evidence="1">Multi-pass membrane protein</topology>
    </subcellularLocation>
</comment>
<keyword evidence="2 5" id="KW-0812">Transmembrane</keyword>
<dbReference type="Pfam" id="PF04142">
    <property type="entry name" value="Nuc_sug_transp"/>
    <property type="match status" value="1"/>
</dbReference>
<feature type="transmembrane region" description="Helical" evidence="5">
    <location>
        <begin position="173"/>
        <end position="193"/>
    </location>
</feature>
<keyword evidence="6" id="KW-0762">Sugar transport</keyword>
<sequence>MGLELKWFSLLTLVVQNSAMVLFMRYSKTIPGPAYISSTAVVLAELLKLLASTAIYASEVRSTPNAPPLTARRLFADVFGPHSDWAKMTVPAVLYFVQNNLQYLAVQHLDAATFQVTYQMKILTTALFSVLMLNRSLSIRKWLALCLLTAGIALVQMPSGSSAGKKEIAGNKFVGLVAVLVACVLSGLAGVWFEKVLKGSKASLFLRNIQLSFFSILPGFLFGVMWYDGDAVSQNGFFYGYTIWTYFTVACQAFGGLVVAVVVKYADNILKGFATSLSIIICSIASFFFFDFQITWLFLGGSVCVLYASHLYGLPDAPEKQPVEKVDLAYLRAEEGETSP</sequence>
<evidence type="ECO:0000256" key="1">
    <source>
        <dbReference type="ARBA" id="ARBA00004141"/>
    </source>
</evidence>
<dbReference type="AlphaFoldDB" id="A0A4P9WNP3"/>
<dbReference type="PIRSF" id="PIRSF005799">
    <property type="entry name" value="UDP-gal_transpt"/>
    <property type="match status" value="1"/>
</dbReference>
<dbReference type="EMBL" id="KZ994077">
    <property type="protein sequence ID" value="RKO93905.1"/>
    <property type="molecule type" value="Genomic_DNA"/>
</dbReference>
<feature type="transmembrane region" description="Helical" evidence="5">
    <location>
        <begin position="32"/>
        <end position="51"/>
    </location>
</feature>
<dbReference type="InterPro" id="IPR007271">
    <property type="entry name" value="Nuc_sug_transpt"/>
</dbReference>
<dbReference type="OrthoDB" id="408493at2759"/>
<dbReference type="GO" id="GO:0015165">
    <property type="term" value="F:pyrimidine nucleotide-sugar transmembrane transporter activity"/>
    <property type="evidence" value="ECO:0007669"/>
    <property type="project" value="InterPro"/>
</dbReference>
<dbReference type="NCBIfam" id="TIGR00803">
    <property type="entry name" value="nst"/>
    <property type="match status" value="1"/>
</dbReference>
<evidence type="ECO:0000313" key="6">
    <source>
        <dbReference type="EMBL" id="RKO93905.1"/>
    </source>
</evidence>
<organism evidence="6 7">
    <name type="scientific">Blyttiomyces helicus</name>
    <dbReference type="NCBI Taxonomy" id="388810"/>
    <lineage>
        <taxon>Eukaryota</taxon>
        <taxon>Fungi</taxon>
        <taxon>Fungi incertae sedis</taxon>
        <taxon>Chytridiomycota</taxon>
        <taxon>Chytridiomycota incertae sedis</taxon>
        <taxon>Chytridiomycetes</taxon>
        <taxon>Chytridiomycetes incertae sedis</taxon>
        <taxon>Blyttiomyces</taxon>
    </lineage>
</organism>
<dbReference type="SUPFAM" id="SSF103481">
    <property type="entry name" value="Multidrug resistance efflux transporter EmrE"/>
    <property type="match status" value="1"/>
</dbReference>
<evidence type="ECO:0000313" key="7">
    <source>
        <dbReference type="Proteomes" id="UP000269721"/>
    </source>
</evidence>
<evidence type="ECO:0000256" key="5">
    <source>
        <dbReference type="SAM" id="Phobius"/>
    </source>
</evidence>
<accession>A0A4P9WNP3</accession>
<keyword evidence="3 5" id="KW-1133">Transmembrane helix</keyword>
<keyword evidence="7" id="KW-1185">Reference proteome</keyword>
<name>A0A4P9WNP3_9FUNG</name>
<evidence type="ECO:0000256" key="2">
    <source>
        <dbReference type="ARBA" id="ARBA00022692"/>
    </source>
</evidence>
<dbReference type="Proteomes" id="UP000269721">
    <property type="component" value="Unassembled WGS sequence"/>
</dbReference>
<protein>
    <submittedName>
        <fullName evidence="6">Nucleotide-sugar transporter-domain-containing protein</fullName>
    </submittedName>
</protein>
<feature type="transmembrane region" description="Helical" evidence="5">
    <location>
        <begin position="270"/>
        <end position="290"/>
    </location>
</feature>
<feature type="transmembrane region" description="Helical" evidence="5">
    <location>
        <begin position="205"/>
        <end position="226"/>
    </location>
</feature>
<feature type="transmembrane region" description="Helical" evidence="5">
    <location>
        <begin position="142"/>
        <end position="161"/>
    </location>
</feature>
<evidence type="ECO:0000256" key="3">
    <source>
        <dbReference type="ARBA" id="ARBA00022989"/>
    </source>
</evidence>
<dbReference type="GO" id="GO:0000139">
    <property type="term" value="C:Golgi membrane"/>
    <property type="evidence" value="ECO:0007669"/>
    <property type="project" value="InterPro"/>
</dbReference>
<gene>
    <name evidence="6" type="ORF">BDK51DRAFT_35899</name>
</gene>
<feature type="transmembrane region" description="Helical" evidence="5">
    <location>
        <begin position="238"/>
        <end position="263"/>
    </location>
</feature>
<feature type="transmembrane region" description="Helical" evidence="5">
    <location>
        <begin position="7"/>
        <end position="26"/>
    </location>
</feature>
<dbReference type="PANTHER" id="PTHR10231">
    <property type="entry name" value="NUCLEOTIDE-SUGAR TRANSMEMBRANE TRANSPORTER"/>
    <property type="match status" value="1"/>
</dbReference>
<reference evidence="7" key="1">
    <citation type="journal article" date="2018" name="Nat. Microbiol.">
        <title>Leveraging single-cell genomics to expand the fungal tree of life.</title>
        <authorList>
            <person name="Ahrendt S.R."/>
            <person name="Quandt C.A."/>
            <person name="Ciobanu D."/>
            <person name="Clum A."/>
            <person name="Salamov A."/>
            <person name="Andreopoulos B."/>
            <person name="Cheng J.F."/>
            <person name="Woyke T."/>
            <person name="Pelin A."/>
            <person name="Henrissat B."/>
            <person name="Reynolds N.K."/>
            <person name="Benny G.L."/>
            <person name="Smith M.E."/>
            <person name="James T.Y."/>
            <person name="Grigoriev I.V."/>
        </authorList>
    </citation>
    <scope>NUCLEOTIDE SEQUENCE [LARGE SCALE GENOMIC DNA]</scope>
</reference>